<evidence type="ECO:0000256" key="2">
    <source>
        <dbReference type="SAM" id="MobiDB-lite"/>
    </source>
</evidence>
<protein>
    <submittedName>
        <fullName evidence="4">PDZ domain</fullName>
    </submittedName>
</protein>
<feature type="region of interest" description="Disordered" evidence="2">
    <location>
        <begin position="244"/>
        <end position="264"/>
    </location>
</feature>
<feature type="compositionally biased region" description="Low complexity" evidence="2">
    <location>
        <begin position="208"/>
        <end position="225"/>
    </location>
</feature>
<sequence length="275" mass="29313">MSIDNNEEHQMAEPTVRLCMLRTWPQHFDGYGFNLHAEKSKTSVVPANGSSTGTAASGLPFSGGQYIGKVDRGSPAESAGLREGDRIVQVDGQDIEGETHSKVVARIKKGSAPEPGSNDADNSISRCSLLVVDRRADTYYKENGIRVHSNMGLQVLVLRTPEEPTPECLALQPNVNDSSPKTASIGGAPVVDDSADNKQQQQNDGGAEDAPPTSAAAAAKTPAAAAGATTLNLNMTAAELRRRLAERKRQDSRRTAATGDGSLDFRKKYEIVDKL</sequence>
<keyword evidence="5" id="KW-1185">Reference proteome</keyword>
<evidence type="ECO:0000313" key="4">
    <source>
        <dbReference type="EMBL" id="VVC45724.1"/>
    </source>
</evidence>
<dbReference type="GO" id="GO:0072659">
    <property type="term" value="P:protein localization to plasma membrane"/>
    <property type="evidence" value="ECO:0007669"/>
    <property type="project" value="TreeGrafter"/>
</dbReference>
<evidence type="ECO:0000313" key="5">
    <source>
        <dbReference type="Proteomes" id="UP000325440"/>
    </source>
</evidence>
<keyword evidence="1" id="KW-0677">Repeat</keyword>
<dbReference type="Gene3D" id="2.30.42.10">
    <property type="match status" value="1"/>
</dbReference>
<dbReference type="OrthoDB" id="10007415at2759"/>
<dbReference type="InterPro" id="IPR001478">
    <property type="entry name" value="PDZ"/>
</dbReference>
<dbReference type="InterPro" id="IPR051067">
    <property type="entry name" value="NHER"/>
</dbReference>
<dbReference type="PANTHER" id="PTHR14191:SF3">
    <property type="entry name" value="NA(+)_H(+) EXCHANGE REGULATORY COFACTOR-LIKE PROTEIN NRFL-1"/>
    <property type="match status" value="1"/>
</dbReference>
<reference evidence="4 5" key="1">
    <citation type="submission" date="2019-08" db="EMBL/GenBank/DDBJ databases">
        <authorList>
            <person name="Alioto T."/>
            <person name="Alioto T."/>
            <person name="Gomez Garrido J."/>
        </authorList>
    </citation>
    <scope>NUCLEOTIDE SEQUENCE [LARGE SCALE GENOMIC DNA]</scope>
</reference>
<accession>A0A5E4NTD7</accession>
<dbReference type="GO" id="GO:0016324">
    <property type="term" value="C:apical plasma membrane"/>
    <property type="evidence" value="ECO:0007669"/>
    <property type="project" value="TreeGrafter"/>
</dbReference>
<feature type="region of interest" description="Disordered" evidence="2">
    <location>
        <begin position="167"/>
        <end position="225"/>
    </location>
</feature>
<feature type="compositionally biased region" description="Basic and acidic residues" evidence="2">
    <location>
        <begin position="244"/>
        <end position="254"/>
    </location>
</feature>
<evidence type="ECO:0000256" key="1">
    <source>
        <dbReference type="ARBA" id="ARBA00022737"/>
    </source>
</evidence>
<dbReference type="GO" id="GO:0043495">
    <property type="term" value="F:protein-membrane adaptor activity"/>
    <property type="evidence" value="ECO:0007669"/>
    <property type="project" value="TreeGrafter"/>
</dbReference>
<organism evidence="4 5">
    <name type="scientific">Cinara cedri</name>
    <dbReference type="NCBI Taxonomy" id="506608"/>
    <lineage>
        <taxon>Eukaryota</taxon>
        <taxon>Metazoa</taxon>
        <taxon>Ecdysozoa</taxon>
        <taxon>Arthropoda</taxon>
        <taxon>Hexapoda</taxon>
        <taxon>Insecta</taxon>
        <taxon>Pterygota</taxon>
        <taxon>Neoptera</taxon>
        <taxon>Paraneoptera</taxon>
        <taxon>Hemiptera</taxon>
        <taxon>Sternorrhyncha</taxon>
        <taxon>Aphidomorpha</taxon>
        <taxon>Aphidoidea</taxon>
        <taxon>Aphididae</taxon>
        <taxon>Lachninae</taxon>
        <taxon>Cinara</taxon>
    </lineage>
</organism>
<dbReference type="CDD" id="cd06768">
    <property type="entry name" value="PDZ_NHERF-like"/>
    <property type="match status" value="1"/>
</dbReference>
<dbReference type="PANTHER" id="PTHR14191">
    <property type="entry name" value="PDZ DOMAIN CONTAINING PROTEIN"/>
    <property type="match status" value="1"/>
</dbReference>
<dbReference type="PROSITE" id="PS50106">
    <property type="entry name" value="PDZ"/>
    <property type="match status" value="1"/>
</dbReference>
<dbReference type="SUPFAM" id="SSF50156">
    <property type="entry name" value="PDZ domain-like"/>
    <property type="match status" value="1"/>
</dbReference>
<feature type="compositionally biased region" description="Polar residues" evidence="2">
    <location>
        <begin position="173"/>
        <end position="182"/>
    </location>
</feature>
<feature type="domain" description="PDZ" evidence="3">
    <location>
        <begin position="44"/>
        <end position="109"/>
    </location>
</feature>
<dbReference type="EMBL" id="CABPRJ010002411">
    <property type="protein sequence ID" value="VVC45724.1"/>
    <property type="molecule type" value="Genomic_DNA"/>
</dbReference>
<dbReference type="Pfam" id="PF00595">
    <property type="entry name" value="PDZ"/>
    <property type="match status" value="1"/>
</dbReference>
<name>A0A5E4NTD7_9HEMI</name>
<evidence type="ECO:0000259" key="3">
    <source>
        <dbReference type="PROSITE" id="PS50106"/>
    </source>
</evidence>
<dbReference type="SMART" id="SM00228">
    <property type="entry name" value="PDZ"/>
    <property type="match status" value="1"/>
</dbReference>
<dbReference type="InterPro" id="IPR036034">
    <property type="entry name" value="PDZ_sf"/>
</dbReference>
<dbReference type="Proteomes" id="UP000325440">
    <property type="component" value="Unassembled WGS sequence"/>
</dbReference>
<dbReference type="AlphaFoldDB" id="A0A5E4NTD7"/>
<proteinExistence type="predicted"/>
<gene>
    <name evidence="4" type="ORF">CINCED_3A001574</name>
</gene>